<dbReference type="GeneID" id="62758920"/>
<proteinExistence type="predicted"/>
<dbReference type="InterPro" id="IPR008257">
    <property type="entry name" value="Pept_M19"/>
</dbReference>
<accession>G1WIN2</accession>
<dbReference type="InterPro" id="IPR032466">
    <property type="entry name" value="Metal_Hydrolase"/>
</dbReference>
<dbReference type="SUPFAM" id="SSF51556">
    <property type="entry name" value="Metallo-dependent hydrolases"/>
    <property type="match status" value="1"/>
</dbReference>
<dbReference type="PROSITE" id="PS51365">
    <property type="entry name" value="RENAL_DIPEPTIDASE_2"/>
    <property type="match status" value="1"/>
</dbReference>
<dbReference type="AlphaFoldDB" id="G1WIN2"/>
<sequence length="335" mass="36373">MYTVFDLHCDTADRLAWQSLPSDLKTASGMDFYGPGDENAPELCRDLKRNRCHISLEGIGDTPWAQCFACFIPDELSASQSLAFFEHVESYLDNQVAINSDRIGIAAGGRDIATILESKRVAAVRTIENARFFALDPAYVDEASRRGVLMASLSWNAAGPLASGHDTADGVTAAGFAALRRMEAAGIAIDVSHLNDRCFGEVAAATDAPLVASHSNSRTVCSAPRNLTDAQFDCIRERGGLVGLNFYNGFLREEGEADFDDISRHIDRWLERGGEDVLALGSDFDGCDTPRCIATAADMSAFQNLLRARFGETITAKLCGLNALRFFSRRIPATL</sequence>
<name>G1WIN2_9ACTN</name>
<dbReference type="OrthoDB" id="9804920at2"/>
<dbReference type="PANTHER" id="PTHR10443:SF12">
    <property type="entry name" value="DIPEPTIDASE"/>
    <property type="match status" value="1"/>
</dbReference>
<reference evidence="1 2" key="1">
    <citation type="submission" date="2011-06" db="EMBL/GenBank/DDBJ databases">
        <title>The Genome Sequence of Collinsella tanakaei YIT 12063.</title>
        <authorList>
            <consortium name="The Broad Institute Genome Sequencing Platform"/>
            <person name="Earl A."/>
            <person name="Ward D."/>
            <person name="Feldgarden M."/>
            <person name="Gevers D."/>
            <person name="Morotomi M."/>
            <person name="Young S.K."/>
            <person name="Zeng Q."/>
            <person name="Gargeya S."/>
            <person name="Fitzgerald M."/>
            <person name="Haas B."/>
            <person name="Abouelleil A."/>
            <person name="Alvarado L."/>
            <person name="Arachchi H.M."/>
            <person name="Berlin A."/>
            <person name="Brown A."/>
            <person name="Chapman S.B."/>
            <person name="Chen Z."/>
            <person name="Dunbar C."/>
            <person name="Freedman E."/>
            <person name="Gearin G."/>
            <person name="Gellesch M."/>
            <person name="Goldberg J."/>
            <person name="Griggs A."/>
            <person name="Gujja S."/>
            <person name="Heiman D."/>
            <person name="Howarth C."/>
            <person name="Larson L."/>
            <person name="Lui A."/>
            <person name="MacDonald P.J.P."/>
            <person name="Mehta T."/>
            <person name="Montmayeur A."/>
            <person name="Murphy C."/>
            <person name="Neiman D."/>
            <person name="Pearson M."/>
            <person name="Priest M."/>
            <person name="Roberts A."/>
            <person name="Saif S."/>
            <person name="Shea T."/>
            <person name="Shenoy N."/>
            <person name="Sisk P."/>
            <person name="Stolte C."/>
            <person name="Sykes S."/>
            <person name="Wortman J."/>
            <person name="Nusbaum C."/>
            <person name="Birren B."/>
        </authorList>
    </citation>
    <scope>NUCLEOTIDE SEQUENCE [LARGE SCALE GENOMIC DNA]</scope>
    <source>
        <strain evidence="1 2">YIT 12063</strain>
    </source>
</reference>
<organism evidence="1 2">
    <name type="scientific">Collinsella tanakaei YIT 12063</name>
    <dbReference type="NCBI Taxonomy" id="742742"/>
    <lineage>
        <taxon>Bacteria</taxon>
        <taxon>Bacillati</taxon>
        <taxon>Actinomycetota</taxon>
        <taxon>Coriobacteriia</taxon>
        <taxon>Coriobacteriales</taxon>
        <taxon>Coriobacteriaceae</taxon>
        <taxon>Collinsella</taxon>
    </lineage>
</organism>
<dbReference type="HOGENOM" id="CLU_031404_2_1_11"/>
<gene>
    <name evidence="1" type="ORF">HMPREF9452_01195</name>
</gene>
<dbReference type="Pfam" id="PF01244">
    <property type="entry name" value="Peptidase_M19"/>
    <property type="match status" value="1"/>
</dbReference>
<dbReference type="PATRIC" id="fig|742742.3.peg.1167"/>
<dbReference type="RefSeq" id="WP_009141230.1">
    <property type="nucleotide sequence ID" value="NZ_JH126469.1"/>
</dbReference>
<dbReference type="PANTHER" id="PTHR10443">
    <property type="entry name" value="MICROSOMAL DIPEPTIDASE"/>
    <property type="match status" value="1"/>
</dbReference>
<evidence type="ECO:0008006" key="3">
    <source>
        <dbReference type="Google" id="ProtNLM"/>
    </source>
</evidence>
<dbReference type="Proteomes" id="UP000004830">
    <property type="component" value="Unassembled WGS sequence"/>
</dbReference>
<protein>
    <recommendedName>
        <fullName evidence="3">Membrane dipeptidase</fullName>
    </recommendedName>
</protein>
<keyword evidence="2" id="KW-1185">Reference proteome</keyword>
<dbReference type="Gene3D" id="3.20.20.140">
    <property type="entry name" value="Metal-dependent hydrolases"/>
    <property type="match status" value="1"/>
</dbReference>
<evidence type="ECO:0000313" key="1">
    <source>
        <dbReference type="EMBL" id="EGX70957.1"/>
    </source>
</evidence>
<dbReference type="EMBL" id="ADLS01000014">
    <property type="protein sequence ID" value="EGX70957.1"/>
    <property type="molecule type" value="Genomic_DNA"/>
</dbReference>
<dbReference type="GO" id="GO:0070573">
    <property type="term" value="F:metallodipeptidase activity"/>
    <property type="evidence" value="ECO:0007669"/>
    <property type="project" value="InterPro"/>
</dbReference>
<evidence type="ECO:0000313" key="2">
    <source>
        <dbReference type="Proteomes" id="UP000004830"/>
    </source>
</evidence>
<comment type="caution">
    <text evidence="1">The sequence shown here is derived from an EMBL/GenBank/DDBJ whole genome shotgun (WGS) entry which is preliminary data.</text>
</comment>
<dbReference type="STRING" id="742742.HMPREF9452_01195"/>
<dbReference type="eggNOG" id="COG2355">
    <property type="taxonomic scope" value="Bacteria"/>
</dbReference>
<dbReference type="GO" id="GO:0006508">
    <property type="term" value="P:proteolysis"/>
    <property type="evidence" value="ECO:0007669"/>
    <property type="project" value="InterPro"/>
</dbReference>